<sequence length="271" mass="26477">MVKEEHQSALLKRLVVILAIAMLLLLGCLAGMAAAIVYFSKDTELRGGLLVNTFTGQPVLVQSAHFVVSASGAMVSRSSASLTDGALTASSSTGGVPVSSGGCSAAPASGRCGTLAQELSYPGERDQPHYLANLEAAAAAGSADPADADPDGAAGPALSLARALRSSLQQQLCMANSSGATASGGGGGTGCTAKGASPGDAGNVTGIVSKLTGGSPTEAVPLSTAASAVPLGLHSALPMAVLKELKYLQINSSSGAQLSLFVLAVANAGAL</sequence>
<dbReference type="Proteomes" id="UP000236333">
    <property type="component" value="Unassembled WGS sequence"/>
</dbReference>
<gene>
    <name evidence="2" type="ORF">TSOC_012889</name>
</gene>
<name>A0A2J7ZLU0_9CHLO</name>
<reference evidence="2 3" key="1">
    <citation type="journal article" date="2017" name="Mol. Biol. Evol.">
        <title>The 4-celled Tetrabaena socialis nuclear genome reveals the essential components for genetic control of cell number at the origin of multicellularity in the volvocine lineage.</title>
        <authorList>
            <person name="Featherston J."/>
            <person name="Arakaki Y."/>
            <person name="Hanschen E.R."/>
            <person name="Ferris P.J."/>
            <person name="Michod R.E."/>
            <person name="Olson B.J.S.C."/>
            <person name="Nozaki H."/>
            <person name="Durand P.M."/>
        </authorList>
    </citation>
    <scope>NUCLEOTIDE SEQUENCE [LARGE SCALE GENOMIC DNA]</scope>
    <source>
        <strain evidence="2 3">NIES-571</strain>
    </source>
</reference>
<accession>A0A2J7ZLU0</accession>
<evidence type="ECO:0000256" key="1">
    <source>
        <dbReference type="SAM" id="Phobius"/>
    </source>
</evidence>
<dbReference type="EMBL" id="PGGS01000969">
    <property type="protein sequence ID" value="PNH01234.1"/>
    <property type="molecule type" value="Genomic_DNA"/>
</dbReference>
<proteinExistence type="predicted"/>
<keyword evidence="1" id="KW-0472">Membrane</keyword>
<comment type="caution">
    <text evidence="2">The sequence shown here is derived from an EMBL/GenBank/DDBJ whole genome shotgun (WGS) entry which is preliminary data.</text>
</comment>
<keyword evidence="1" id="KW-1133">Transmembrane helix</keyword>
<evidence type="ECO:0000313" key="3">
    <source>
        <dbReference type="Proteomes" id="UP000236333"/>
    </source>
</evidence>
<dbReference type="AlphaFoldDB" id="A0A2J7ZLU0"/>
<organism evidence="2 3">
    <name type="scientific">Tetrabaena socialis</name>
    <dbReference type="NCBI Taxonomy" id="47790"/>
    <lineage>
        <taxon>Eukaryota</taxon>
        <taxon>Viridiplantae</taxon>
        <taxon>Chlorophyta</taxon>
        <taxon>core chlorophytes</taxon>
        <taxon>Chlorophyceae</taxon>
        <taxon>CS clade</taxon>
        <taxon>Chlamydomonadales</taxon>
        <taxon>Tetrabaenaceae</taxon>
        <taxon>Tetrabaena</taxon>
    </lineage>
</organism>
<keyword evidence="1" id="KW-0812">Transmembrane</keyword>
<keyword evidence="3" id="KW-1185">Reference proteome</keyword>
<dbReference type="PROSITE" id="PS51257">
    <property type="entry name" value="PROKAR_LIPOPROTEIN"/>
    <property type="match status" value="1"/>
</dbReference>
<evidence type="ECO:0000313" key="2">
    <source>
        <dbReference type="EMBL" id="PNH01234.1"/>
    </source>
</evidence>
<protein>
    <submittedName>
        <fullName evidence="2">Uncharacterized protein</fullName>
    </submittedName>
</protein>
<feature type="transmembrane region" description="Helical" evidence="1">
    <location>
        <begin position="14"/>
        <end position="39"/>
    </location>
</feature>